<organism evidence="1 2">
    <name type="scientific">Leisingera methylohalidivorans DSM 14336</name>
    <dbReference type="NCBI Taxonomy" id="999552"/>
    <lineage>
        <taxon>Bacteria</taxon>
        <taxon>Pseudomonadati</taxon>
        <taxon>Pseudomonadota</taxon>
        <taxon>Alphaproteobacteria</taxon>
        <taxon>Rhodobacterales</taxon>
        <taxon>Roseobacteraceae</taxon>
        <taxon>Leisingera</taxon>
    </lineage>
</organism>
<dbReference type="AlphaFoldDB" id="V9VYR2"/>
<evidence type="ECO:0000313" key="2">
    <source>
        <dbReference type="Proteomes" id="UP000018780"/>
    </source>
</evidence>
<dbReference type="KEGG" id="lmd:METH_11190"/>
<proteinExistence type="predicted"/>
<dbReference type="STRING" id="999552.METH_11190"/>
<protein>
    <submittedName>
        <fullName evidence="1">Uncharacterized protein</fullName>
    </submittedName>
</protein>
<gene>
    <name evidence="1" type="ORF">METH_11190</name>
</gene>
<evidence type="ECO:0000313" key="1">
    <source>
        <dbReference type="EMBL" id="AHD03088.1"/>
    </source>
</evidence>
<dbReference type="PATRIC" id="fig|999552.6.peg.2231"/>
<accession>V9VYR2</accession>
<dbReference type="Proteomes" id="UP000018780">
    <property type="component" value="Chromosome"/>
</dbReference>
<sequence length="39" mass="4161">MDAAVEALAETQRRVADLVASLAGDGALDDFTDFLARKH</sequence>
<keyword evidence="2" id="KW-1185">Reference proteome</keyword>
<name>V9VYR2_9RHOB</name>
<reference evidence="1 2" key="1">
    <citation type="submission" date="2013-09" db="EMBL/GenBank/DDBJ databases">
        <authorList>
            <consortium name="DOE Joint Genome Institute"/>
            <person name="Klenk H.-P."/>
            <person name="Huntemann M."/>
            <person name="Han J."/>
            <person name="Chen A."/>
            <person name="Kyrpides N."/>
            <person name="Mavromatis K."/>
            <person name="Markowitz V."/>
            <person name="Palaniappan K."/>
            <person name="Ivanova N."/>
            <person name="Schaumberg A."/>
            <person name="Pati A."/>
            <person name="Liolios K."/>
            <person name="Nordberg H.P."/>
            <person name="Cantor M.N."/>
            <person name="Hua S.X."/>
            <person name="Woyke T."/>
        </authorList>
    </citation>
    <scope>NUCLEOTIDE SEQUENCE [LARGE SCALE GENOMIC DNA]</scope>
    <source>
        <strain evidence="1 2">DSM 14336</strain>
    </source>
</reference>
<dbReference type="EMBL" id="CP006773">
    <property type="protein sequence ID" value="AHD03088.1"/>
    <property type="molecule type" value="Genomic_DNA"/>
</dbReference>
<dbReference type="HOGENOM" id="CLU_3312100_0_0_5"/>